<sequence length="43" mass="4806">KTITLSKVLDCLEAETNEILIPEIISKKARKAVERMVAIGRSH</sequence>
<dbReference type="GO" id="GO:0009435">
    <property type="term" value="P:NAD+ biosynthetic process"/>
    <property type="evidence" value="ECO:0007669"/>
    <property type="project" value="UniProtKB-UniPathway"/>
</dbReference>
<dbReference type="GO" id="GO:0008987">
    <property type="term" value="F:quinolinate synthetase A activity"/>
    <property type="evidence" value="ECO:0007669"/>
    <property type="project" value="InterPro"/>
</dbReference>
<evidence type="ECO:0000313" key="1">
    <source>
        <dbReference type="EMBL" id="SVD10646.1"/>
    </source>
</evidence>
<reference evidence="1" key="1">
    <citation type="submission" date="2018-05" db="EMBL/GenBank/DDBJ databases">
        <authorList>
            <person name="Lanie J.A."/>
            <person name="Ng W.-L."/>
            <person name="Kazmierczak K.M."/>
            <person name="Andrzejewski T.M."/>
            <person name="Davidsen T.M."/>
            <person name="Wayne K.J."/>
            <person name="Tettelin H."/>
            <person name="Glass J.I."/>
            <person name="Rusch D."/>
            <person name="Podicherti R."/>
            <person name="Tsui H.-C.T."/>
            <person name="Winkler M.E."/>
        </authorList>
    </citation>
    <scope>NUCLEOTIDE SEQUENCE</scope>
</reference>
<dbReference type="InterPro" id="IPR036094">
    <property type="entry name" value="NadA_sf"/>
</dbReference>
<dbReference type="UniPathway" id="UPA00253">
    <property type="reaction ID" value="UER00327"/>
</dbReference>
<feature type="non-terminal residue" evidence="1">
    <location>
        <position position="1"/>
    </location>
</feature>
<gene>
    <name evidence="1" type="ORF">METZ01_LOCUS363500</name>
</gene>
<organism evidence="1">
    <name type="scientific">marine metagenome</name>
    <dbReference type="NCBI Taxonomy" id="408172"/>
    <lineage>
        <taxon>unclassified sequences</taxon>
        <taxon>metagenomes</taxon>
        <taxon>ecological metagenomes</taxon>
    </lineage>
</organism>
<dbReference type="EMBL" id="UINC01129918">
    <property type="protein sequence ID" value="SVD10646.1"/>
    <property type="molecule type" value="Genomic_DNA"/>
</dbReference>
<proteinExistence type="predicted"/>
<name>A0A382SLB0_9ZZZZ</name>
<dbReference type="SUPFAM" id="SSF142754">
    <property type="entry name" value="NadA-like"/>
    <property type="match status" value="1"/>
</dbReference>
<accession>A0A382SLB0</accession>
<dbReference type="GO" id="GO:0051539">
    <property type="term" value="F:4 iron, 4 sulfur cluster binding"/>
    <property type="evidence" value="ECO:0007669"/>
    <property type="project" value="InterPro"/>
</dbReference>
<protein>
    <submittedName>
        <fullName evidence="1">Uncharacterized protein</fullName>
    </submittedName>
</protein>
<dbReference type="AlphaFoldDB" id="A0A382SLB0"/>